<dbReference type="InterPro" id="IPR014966">
    <property type="entry name" value="FRG-dom"/>
</dbReference>
<evidence type="ECO:0000259" key="1">
    <source>
        <dbReference type="SMART" id="SM00901"/>
    </source>
</evidence>
<evidence type="ECO:0000313" key="2">
    <source>
        <dbReference type="EMBL" id="QDU72597.1"/>
    </source>
</evidence>
<feature type="domain" description="FRG" evidence="1">
    <location>
        <begin position="26"/>
        <end position="134"/>
    </location>
</feature>
<dbReference type="EMBL" id="CP036280">
    <property type="protein sequence ID" value="QDU72597.1"/>
    <property type="molecule type" value="Genomic_DNA"/>
</dbReference>
<dbReference type="SMART" id="SM00901">
    <property type="entry name" value="FRG"/>
    <property type="match status" value="1"/>
</dbReference>
<proteinExistence type="predicted"/>
<dbReference type="KEGG" id="mcad:Pan265_24670"/>
<dbReference type="RefSeq" id="WP_145446768.1">
    <property type="nucleotide sequence ID" value="NZ_CP036280.1"/>
</dbReference>
<name>A0A518C053_9BACT</name>
<reference evidence="2 3" key="1">
    <citation type="submission" date="2019-02" db="EMBL/GenBank/DDBJ databases">
        <title>Deep-cultivation of Planctomycetes and their phenomic and genomic characterization uncovers novel biology.</title>
        <authorList>
            <person name="Wiegand S."/>
            <person name="Jogler M."/>
            <person name="Boedeker C."/>
            <person name="Pinto D."/>
            <person name="Vollmers J."/>
            <person name="Rivas-Marin E."/>
            <person name="Kohn T."/>
            <person name="Peeters S.H."/>
            <person name="Heuer A."/>
            <person name="Rast P."/>
            <person name="Oberbeckmann S."/>
            <person name="Bunk B."/>
            <person name="Jeske O."/>
            <person name="Meyerdierks A."/>
            <person name="Storesund J.E."/>
            <person name="Kallscheuer N."/>
            <person name="Luecker S."/>
            <person name="Lage O.M."/>
            <person name="Pohl T."/>
            <person name="Merkel B.J."/>
            <person name="Hornburger P."/>
            <person name="Mueller R.-W."/>
            <person name="Bruemmer F."/>
            <person name="Labrenz M."/>
            <person name="Spormann A.M."/>
            <person name="Op den Camp H."/>
            <person name="Overmann J."/>
            <person name="Amann R."/>
            <person name="Jetten M.S.M."/>
            <person name="Mascher T."/>
            <person name="Medema M.H."/>
            <person name="Devos D.P."/>
            <person name="Kaster A.-K."/>
            <person name="Ovreas L."/>
            <person name="Rohde M."/>
            <person name="Galperin M.Y."/>
            <person name="Jogler C."/>
        </authorList>
    </citation>
    <scope>NUCLEOTIDE SEQUENCE [LARGE SCALE GENOMIC DNA]</scope>
    <source>
        <strain evidence="2 3">Pan265</strain>
    </source>
</reference>
<protein>
    <submittedName>
        <fullName evidence="2">FRG domain protein</fullName>
    </submittedName>
</protein>
<sequence>MVIVDITSWDELQRRLCAFDRLATHERGAWLFRGHASEWWSLSSTLDRMQTFTSSGSRRQAARDLLERFTQQAALARGRRFVGLMDHQVRQVQMIARHHGLPCTVLDLSRNQRIALFFALARPERAEDFGHACLIAINRVYASRHDGLRFFPDRAQPSSEHFLRVQRQEATLVEIGGYGQSLETMVPEALVKYRLSPMILDEAITVLRDSYDLSLSYLMGDLATAAAEAERHYKEQMP</sequence>
<dbReference type="OrthoDB" id="9816036at2"/>
<keyword evidence="3" id="KW-1185">Reference proteome</keyword>
<organism evidence="2 3">
    <name type="scientific">Mucisphaera calidilacus</name>
    <dbReference type="NCBI Taxonomy" id="2527982"/>
    <lineage>
        <taxon>Bacteria</taxon>
        <taxon>Pseudomonadati</taxon>
        <taxon>Planctomycetota</taxon>
        <taxon>Phycisphaerae</taxon>
        <taxon>Phycisphaerales</taxon>
        <taxon>Phycisphaeraceae</taxon>
        <taxon>Mucisphaera</taxon>
    </lineage>
</organism>
<accession>A0A518C053</accession>
<dbReference type="AlphaFoldDB" id="A0A518C053"/>
<evidence type="ECO:0000313" key="3">
    <source>
        <dbReference type="Proteomes" id="UP000320386"/>
    </source>
</evidence>
<dbReference type="Pfam" id="PF08867">
    <property type="entry name" value="FRG"/>
    <property type="match status" value="1"/>
</dbReference>
<gene>
    <name evidence="2" type="ORF">Pan265_24670</name>
</gene>
<dbReference type="Proteomes" id="UP000320386">
    <property type="component" value="Chromosome"/>
</dbReference>